<accession>A0ABQ2LR12</accession>
<protein>
    <submittedName>
        <fullName evidence="1">Uncharacterized protein</fullName>
    </submittedName>
</protein>
<sequence length="109" mass="12154">MAVADSKPESPLLAEWFFPSAFMRRLRQQAAQRACRHDAVEISPGLSHRGKQIGPDCLPFGHAKSGITRDSDMWEVPNAFYGAEDCWSRLLSRACKQQAARCGAFLRST</sequence>
<evidence type="ECO:0000313" key="2">
    <source>
        <dbReference type="Proteomes" id="UP000631535"/>
    </source>
</evidence>
<gene>
    <name evidence="1" type="ORF">GCM10012287_02340</name>
</gene>
<name>A0ABQ2LR12_9ACTN</name>
<comment type="caution">
    <text evidence="1">The sequence shown here is derived from an EMBL/GenBank/DDBJ whole genome shotgun (WGS) entry which is preliminary data.</text>
</comment>
<dbReference type="EMBL" id="BMMP01000001">
    <property type="protein sequence ID" value="GGO42148.1"/>
    <property type="molecule type" value="Genomic_DNA"/>
</dbReference>
<evidence type="ECO:0000313" key="1">
    <source>
        <dbReference type="EMBL" id="GGO42148.1"/>
    </source>
</evidence>
<proteinExistence type="predicted"/>
<keyword evidence="2" id="KW-1185">Reference proteome</keyword>
<organism evidence="1 2">
    <name type="scientific">Streptomyces daqingensis</name>
    <dbReference type="NCBI Taxonomy" id="1472640"/>
    <lineage>
        <taxon>Bacteria</taxon>
        <taxon>Bacillati</taxon>
        <taxon>Actinomycetota</taxon>
        <taxon>Actinomycetes</taxon>
        <taxon>Kitasatosporales</taxon>
        <taxon>Streptomycetaceae</taxon>
        <taxon>Streptomyces</taxon>
    </lineage>
</organism>
<reference evidence="2" key="1">
    <citation type="journal article" date="2019" name="Int. J. Syst. Evol. Microbiol.">
        <title>The Global Catalogue of Microorganisms (GCM) 10K type strain sequencing project: providing services to taxonomists for standard genome sequencing and annotation.</title>
        <authorList>
            <consortium name="The Broad Institute Genomics Platform"/>
            <consortium name="The Broad Institute Genome Sequencing Center for Infectious Disease"/>
            <person name="Wu L."/>
            <person name="Ma J."/>
        </authorList>
    </citation>
    <scope>NUCLEOTIDE SEQUENCE [LARGE SCALE GENOMIC DNA]</scope>
    <source>
        <strain evidence="2">CGMCC 4.7178</strain>
    </source>
</reference>
<dbReference type="Proteomes" id="UP000631535">
    <property type="component" value="Unassembled WGS sequence"/>
</dbReference>